<name>A0A7X2H3X2_9BACL</name>
<evidence type="ECO:0000313" key="1">
    <source>
        <dbReference type="EMBL" id="MRN53036.1"/>
    </source>
</evidence>
<gene>
    <name evidence="1" type="ORF">GJB61_08505</name>
</gene>
<comment type="caution">
    <text evidence="1">The sequence shown here is derived from an EMBL/GenBank/DDBJ whole genome shotgun (WGS) entry which is preliminary data.</text>
</comment>
<accession>A0A7X2H3X2</accession>
<proteinExistence type="predicted"/>
<dbReference type="AlphaFoldDB" id="A0A7X2H3X2"/>
<dbReference type="RefSeq" id="WP_154118012.1">
    <property type="nucleotide sequence ID" value="NZ_WJXB01000002.1"/>
</dbReference>
<organism evidence="1 2">
    <name type="scientific">Paenibacillus monticola</name>
    <dbReference type="NCBI Taxonomy" id="2666075"/>
    <lineage>
        <taxon>Bacteria</taxon>
        <taxon>Bacillati</taxon>
        <taxon>Bacillota</taxon>
        <taxon>Bacilli</taxon>
        <taxon>Bacillales</taxon>
        <taxon>Paenibacillaceae</taxon>
        <taxon>Paenibacillus</taxon>
    </lineage>
</organism>
<protein>
    <submittedName>
        <fullName evidence="1">Uncharacterized protein</fullName>
    </submittedName>
</protein>
<dbReference type="PIRSF" id="PIRSF033725">
    <property type="entry name" value="UCP033725"/>
    <property type="match status" value="1"/>
</dbReference>
<dbReference type="EMBL" id="WJXB01000002">
    <property type="protein sequence ID" value="MRN53036.1"/>
    <property type="molecule type" value="Genomic_DNA"/>
</dbReference>
<keyword evidence="2" id="KW-1185">Reference proteome</keyword>
<dbReference type="InterPro" id="IPR017020">
    <property type="entry name" value="UCP033725"/>
</dbReference>
<sequence>MKNGIYAIYKGNEYEAGTKGANTIVLRSYNCNDISKGFSLYKNILYTKNVERNEVEELYSISTIADFKGIKFQVIKEEGSTVLLSSINGDYKVLENLGLDMADKGVYQKWIDISELTSMHEEKNHI</sequence>
<reference evidence="1 2" key="1">
    <citation type="submission" date="2019-11" db="EMBL/GenBank/DDBJ databases">
        <title>Paenibacillus monticola sp. nov., a novel PGPR strain isolated from mountain sample in China.</title>
        <authorList>
            <person name="Zhao Q."/>
            <person name="Li H.-P."/>
            <person name="Zhang J.-L."/>
        </authorList>
    </citation>
    <scope>NUCLEOTIDE SEQUENCE [LARGE SCALE GENOMIC DNA]</scope>
    <source>
        <strain evidence="1 2">LC-T2</strain>
    </source>
</reference>
<evidence type="ECO:0000313" key="2">
    <source>
        <dbReference type="Proteomes" id="UP000463051"/>
    </source>
</evidence>
<dbReference type="Proteomes" id="UP000463051">
    <property type="component" value="Unassembled WGS sequence"/>
</dbReference>